<reference evidence="4 5" key="1">
    <citation type="journal article" date="2019" name="Int. J. Syst. Evol. Microbiol.">
        <title>The Global Catalogue of Microorganisms (GCM) 10K type strain sequencing project: providing services to taxonomists for standard genome sequencing and annotation.</title>
        <authorList>
            <consortium name="The Broad Institute Genomics Platform"/>
            <consortium name="The Broad Institute Genome Sequencing Center for Infectious Disease"/>
            <person name="Wu L."/>
            <person name="Ma J."/>
        </authorList>
    </citation>
    <scope>NUCLEOTIDE SEQUENCE [LARGE SCALE GENOMIC DNA]</scope>
    <source>
        <strain evidence="4 5">JCM 14545</strain>
    </source>
</reference>
<dbReference type="EMBL" id="BAAANN010000039">
    <property type="protein sequence ID" value="GAA1983703.1"/>
    <property type="molecule type" value="Genomic_DNA"/>
</dbReference>
<comment type="caution">
    <text evidence="4">The sequence shown here is derived from an EMBL/GenBank/DDBJ whole genome shotgun (WGS) entry which is preliminary data.</text>
</comment>
<feature type="transmembrane region" description="Helical" evidence="3">
    <location>
        <begin position="42"/>
        <end position="62"/>
    </location>
</feature>
<dbReference type="Proteomes" id="UP001501116">
    <property type="component" value="Unassembled WGS sequence"/>
</dbReference>
<sequence>MSTETATTEAGTDFDAVEAEAEVNDTGTVDEPRSWWARLPKVPALLAAVALVLAGAGGWFLAEAHAAKTFEGADNTAQLDAATTAQVSAAATNSLNKIFSYSYDKTDVTERAAKEVLRGKALDSYNQLFARVRELAPQQKLVLTSRVVESAVSSLTGARAQVLAFLDQSATRADKGSAEAAASQLSVTLERAGSSWVITDLVPR</sequence>
<keyword evidence="5" id="KW-1185">Reference proteome</keyword>
<name>A0ABN2SCK2_9PSEU</name>
<evidence type="ECO:0000256" key="1">
    <source>
        <dbReference type="ARBA" id="ARBA00004370"/>
    </source>
</evidence>
<organism evidence="4 5">
    <name type="scientific">Amycolatopsis minnesotensis</name>
    <dbReference type="NCBI Taxonomy" id="337894"/>
    <lineage>
        <taxon>Bacteria</taxon>
        <taxon>Bacillati</taxon>
        <taxon>Actinomycetota</taxon>
        <taxon>Actinomycetes</taxon>
        <taxon>Pseudonocardiales</taxon>
        <taxon>Pseudonocardiaceae</taxon>
        <taxon>Amycolatopsis</taxon>
    </lineage>
</organism>
<protein>
    <recommendedName>
        <fullName evidence="6">Mce-associated membrane protein</fullName>
    </recommendedName>
</protein>
<proteinExistence type="predicted"/>
<dbReference type="RefSeq" id="WP_344429149.1">
    <property type="nucleotide sequence ID" value="NZ_BAAANN010000039.1"/>
</dbReference>
<accession>A0ABN2SCK2</accession>
<dbReference type="PANTHER" id="PTHR37042:SF4">
    <property type="entry name" value="OUTER MEMBRANE PROTEIN RV1973"/>
    <property type="match status" value="1"/>
</dbReference>
<evidence type="ECO:0008006" key="6">
    <source>
        <dbReference type="Google" id="ProtNLM"/>
    </source>
</evidence>
<dbReference type="PANTHER" id="PTHR37042">
    <property type="entry name" value="OUTER MEMBRANE PROTEIN RV1973"/>
    <property type="match status" value="1"/>
</dbReference>
<keyword evidence="3" id="KW-0812">Transmembrane</keyword>
<keyword evidence="3" id="KW-1133">Transmembrane helix</keyword>
<comment type="subcellular location">
    <subcellularLocation>
        <location evidence="1">Membrane</location>
    </subcellularLocation>
</comment>
<evidence type="ECO:0000313" key="4">
    <source>
        <dbReference type="EMBL" id="GAA1983703.1"/>
    </source>
</evidence>
<keyword evidence="2 3" id="KW-0472">Membrane</keyword>
<evidence type="ECO:0000256" key="2">
    <source>
        <dbReference type="ARBA" id="ARBA00023136"/>
    </source>
</evidence>
<gene>
    <name evidence="4" type="ORF">GCM10009754_71090</name>
</gene>
<evidence type="ECO:0000313" key="5">
    <source>
        <dbReference type="Proteomes" id="UP001501116"/>
    </source>
</evidence>
<evidence type="ECO:0000256" key="3">
    <source>
        <dbReference type="SAM" id="Phobius"/>
    </source>
</evidence>